<evidence type="ECO:0000256" key="1">
    <source>
        <dbReference type="SAM" id="MobiDB-lite"/>
    </source>
</evidence>
<feature type="non-terminal residue" evidence="2">
    <location>
        <position position="1"/>
    </location>
</feature>
<feature type="region of interest" description="Disordered" evidence="1">
    <location>
        <begin position="209"/>
        <end position="229"/>
    </location>
</feature>
<organism evidence="2">
    <name type="scientific">Graphocephala atropunctata</name>
    <dbReference type="NCBI Taxonomy" id="36148"/>
    <lineage>
        <taxon>Eukaryota</taxon>
        <taxon>Metazoa</taxon>
        <taxon>Ecdysozoa</taxon>
        <taxon>Arthropoda</taxon>
        <taxon>Hexapoda</taxon>
        <taxon>Insecta</taxon>
        <taxon>Pterygota</taxon>
        <taxon>Neoptera</taxon>
        <taxon>Paraneoptera</taxon>
        <taxon>Hemiptera</taxon>
        <taxon>Auchenorrhyncha</taxon>
        <taxon>Membracoidea</taxon>
        <taxon>Cicadellidae</taxon>
        <taxon>Cicadellinae</taxon>
        <taxon>Cicadellini</taxon>
        <taxon>Graphocephala</taxon>
    </lineage>
</organism>
<name>A0A1B6MKF1_9HEMI</name>
<evidence type="ECO:0000313" key="2">
    <source>
        <dbReference type="EMBL" id="JAT36362.1"/>
    </source>
</evidence>
<accession>A0A1B6MKF1</accession>
<reference evidence="2" key="1">
    <citation type="submission" date="2015-11" db="EMBL/GenBank/DDBJ databases">
        <title>De novo transcriptome assembly of four potential Pierce s Disease insect vectors from Arizona vineyards.</title>
        <authorList>
            <person name="Tassone E.E."/>
        </authorList>
    </citation>
    <scope>NUCLEOTIDE SEQUENCE</scope>
</reference>
<feature type="region of interest" description="Disordered" evidence="1">
    <location>
        <begin position="1"/>
        <end position="33"/>
    </location>
</feature>
<dbReference type="AlphaFoldDB" id="A0A1B6MKF1"/>
<dbReference type="EMBL" id="GEBQ01003615">
    <property type="protein sequence ID" value="JAT36362.1"/>
    <property type="molecule type" value="Transcribed_RNA"/>
</dbReference>
<protein>
    <submittedName>
        <fullName evidence="2">Uncharacterized protein</fullName>
    </submittedName>
</protein>
<gene>
    <name evidence="2" type="ORF">g.16842</name>
</gene>
<proteinExistence type="predicted"/>
<feature type="compositionally biased region" description="Basic and acidic residues" evidence="1">
    <location>
        <begin position="18"/>
        <end position="33"/>
    </location>
</feature>
<sequence length="313" mass="34691">ALKRVSDIAVESPYGRGNDWRGDSETHKREPKPFKAAEIDQDSTEQLVSHDFNSCSKPLVECSTPSRDYYTADEEEGRLQEVGTPMEESKSQDVDMRLLPPGVPFSLATPFVKSDASATLQTTPQSPPRCNMKEVRQLVNNYFACSEDHLSGSDVLPLPSLQKTEMVDNKLWEDTKVLKTGDVVTMYRNPSPPLSPNTVLPPSPCLVPASADTSTTSQSATTDTTAAPPTAMATSQMRRLEKRKRTEFKMNNIGKLLSLVANNQTLLSTIASNQITMQRKLLKFDRLRKRVDEMGDDITVLKKQVLGLDASDQ</sequence>